<proteinExistence type="predicted"/>
<gene>
    <name evidence="1" type="ordered locus">THEYE_A1670</name>
</gene>
<reference evidence="1 2" key="2">
    <citation type="journal article" date="2015" name="Genome Announc.">
        <title>Genome Sequence of the Sulfate-Reducing Thermophilic Bacterium Thermodesulfovibrio yellowstonii Strain DSM 11347T (Phylum Nitrospirae).</title>
        <authorList>
            <person name="Bhatnagar S."/>
            <person name="Badger J.H."/>
            <person name="Madupu R."/>
            <person name="Khouri H.M."/>
            <person name="O'Connor E.M."/>
            <person name="Robb F.T."/>
            <person name="Ward N.L."/>
            <person name="Eisen J.A."/>
        </authorList>
    </citation>
    <scope>NUCLEOTIDE SEQUENCE [LARGE SCALE GENOMIC DNA]</scope>
    <source>
        <strain evidence="2">ATCC 51303 / DSM 11347 / YP87</strain>
    </source>
</reference>
<dbReference type="AlphaFoldDB" id="B5YGR3"/>
<evidence type="ECO:0000313" key="2">
    <source>
        <dbReference type="Proteomes" id="UP000000718"/>
    </source>
</evidence>
<dbReference type="PATRIC" id="fig|289376.4.peg.1624"/>
<organism evidence="1 2">
    <name type="scientific">Thermodesulfovibrio yellowstonii (strain ATCC 51303 / DSM 11347 / YP87)</name>
    <dbReference type="NCBI Taxonomy" id="289376"/>
    <lineage>
        <taxon>Bacteria</taxon>
        <taxon>Pseudomonadati</taxon>
        <taxon>Nitrospirota</taxon>
        <taxon>Thermodesulfovibrionia</taxon>
        <taxon>Thermodesulfovibrionales</taxon>
        <taxon>Thermodesulfovibrionaceae</taxon>
        <taxon>Thermodesulfovibrio</taxon>
    </lineage>
</organism>
<dbReference type="STRING" id="289376.THEYE_A1670"/>
<protein>
    <submittedName>
        <fullName evidence="1">Uncharacterized protein</fullName>
    </submittedName>
</protein>
<dbReference type="EMBL" id="CP001147">
    <property type="protein sequence ID" value="ACI20849.1"/>
    <property type="molecule type" value="Genomic_DNA"/>
</dbReference>
<dbReference type="InParanoid" id="B5YGR3"/>
<reference evidence="2" key="1">
    <citation type="submission" date="2008-08" db="EMBL/GenBank/DDBJ databases">
        <title>The complete genome sequence of Thermodesulfovibrio yellowstonii strain ATCC 51303 / DSM 11347 / YP87.</title>
        <authorList>
            <person name="Dodson R.J."/>
            <person name="Durkin A.S."/>
            <person name="Wu M."/>
            <person name="Eisen J."/>
            <person name="Sutton G."/>
        </authorList>
    </citation>
    <scope>NUCLEOTIDE SEQUENCE [LARGE SCALE GENOMIC DNA]</scope>
    <source>
        <strain evidence="2">ATCC 51303 / DSM 11347 / YP87</strain>
    </source>
</reference>
<keyword evidence="2" id="KW-1185">Reference proteome</keyword>
<dbReference type="Proteomes" id="UP000000718">
    <property type="component" value="Chromosome"/>
</dbReference>
<name>B5YGR3_THEYD</name>
<evidence type="ECO:0000313" key="1">
    <source>
        <dbReference type="EMBL" id="ACI20849.1"/>
    </source>
</evidence>
<dbReference type="EnsemblBacteria" id="ACI20849">
    <property type="protein sequence ID" value="ACI20849"/>
    <property type="gene ID" value="THEYE_A1670"/>
</dbReference>
<sequence>MFGMTKKGVRITEREVGMTVLLCQSELKEESPPFSGGDSLFAACNNRKKANNGK</sequence>
<accession>B5YGR3</accession>
<dbReference type="HOGENOM" id="CLU_3048982_0_0_0"/>
<dbReference type="KEGG" id="tye:THEYE_A1670"/>